<dbReference type="AlphaFoldDB" id="A0A7Z2VWF6"/>
<dbReference type="PANTHER" id="PTHR37326">
    <property type="entry name" value="BLL3975 PROTEIN"/>
    <property type="match status" value="1"/>
</dbReference>
<comment type="cofactor">
    <cofactor evidence="1">
        <name>Zn(2+)</name>
        <dbReference type="ChEBI" id="CHEBI:29105"/>
    </cofactor>
</comment>
<keyword evidence="7" id="KW-1185">Reference proteome</keyword>
<protein>
    <submittedName>
        <fullName evidence="6">Deacylase</fullName>
    </submittedName>
</protein>
<dbReference type="CDD" id="cd06250">
    <property type="entry name" value="M14_PaAOTO_like"/>
    <property type="match status" value="1"/>
</dbReference>
<dbReference type="SUPFAM" id="SSF53187">
    <property type="entry name" value="Zn-dependent exopeptidases"/>
    <property type="match status" value="1"/>
</dbReference>
<name>A0A7Z2VWF6_9BURK</name>
<evidence type="ECO:0000313" key="6">
    <source>
        <dbReference type="EMBL" id="QJE00389.1"/>
    </source>
</evidence>
<dbReference type="Pfam" id="PF24827">
    <property type="entry name" value="AstE_AspA_cat"/>
    <property type="match status" value="1"/>
</dbReference>
<keyword evidence="3" id="KW-0378">Hydrolase</keyword>
<dbReference type="PANTHER" id="PTHR37326:SF1">
    <property type="entry name" value="BLL3975 PROTEIN"/>
    <property type="match status" value="1"/>
</dbReference>
<evidence type="ECO:0000256" key="3">
    <source>
        <dbReference type="ARBA" id="ARBA00022801"/>
    </source>
</evidence>
<gene>
    <name evidence="6" type="ORF">HH212_10435</name>
</gene>
<evidence type="ECO:0000313" key="7">
    <source>
        <dbReference type="Proteomes" id="UP000502415"/>
    </source>
</evidence>
<keyword evidence="2" id="KW-0479">Metal-binding</keyword>
<keyword evidence="4" id="KW-0862">Zinc</keyword>
<dbReference type="Gene3D" id="3.40.630.10">
    <property type="entry name" value="Zn peptidases"/>
    <property type="match status" value="1"/>
</dbReference>
<reference evidence="6 7" key="1">
    <citation type="submission" date="2020-04" db="EMBL/GenBank/DDBJ databases">
        <title>Genome sequencing of novel species.</title>
        <authorList>
            <person name="Heo J."/>
            <person name="Kim S.-J."/>
            <person name="Kim J.-S."/>
            <person name="Hong S.-B."/>
            <person name="Kwon S.-W."/>
        </authorList>
    </citation>
    <scope>NUCLEOTIDE SEQUENCE [LARGE SCALE GENOMIC DNA]</scope>
    <source>
        <strain evidence="6 7">GN2-R2</strain>
    </source>
</reference>
<evidence type="ECO:0000259" key="5">
    <source>
        <dbReference type="Pfam" id="PF24827"/>
    </source>
</evidence>
<evidence type="ECO:0000256" key="2">
    <source>
        <dbReference type="ARBA" id="ARBA00022723"/>
    </source>
</evidence>
<proteinExistence type="predicted"/>
<sequence length="375" mass="40337">MRQQSHPIATEDHVAGFQLTSFHFGTPRGNDGSGRKAYIQASLHADEVPAMLVAHVLRRELERLEREGRVVGEVILVPAANPIGLSQVIHGAPFGRFDIASGINFNRSYKHVANDLEHSLRGQLGNDADANAALIRSHARRSVAAWQPESATQELKKTLLGMAIDADVMLDLHCDNEAVLHLYTGTPLAEQVKPLAALMGAHATLLARESGGEPFDEACSRLWWDLAAAFPDAAVPMGCIGVTVELRGENDVRYHLAEQDAHALLQYLGHQGILDIALDPLPAPLSQPTPLEGVEPVAAPHAGVLVFHKNLGERVQPGDALADIVNPVSGKVTTLRATQTGVLFASTAHRHLLRGMNVCKIAGEKAWRSGSLLSQ</sequence>
<dbReference type="InterPro" id="IPR053138">
    <property type="entry name" value="N-alpha-Ac-DABA_deacetylase"/>
</dbReference>
<accession>A0A7Z2VWF6</accession>
<evidence type="ECO:0000256" key="1">
    <source>
        <dbReference type="ARBA" id="ARBA00001947"/>
    </source>
</evidence>
<feature type="domain" description="Succinylglutamate desuccinylase/Aspartoacylase catalytic" evidence="5">
    <location>
        <begin position="34"/>
        <end position="268"/>
    </location>
</feature>
<organism evidence="6 7">
    <name type="scientific">Massilia forsythiae</name>
    <dbReference type="NCBI Taxonomy" id="2728020"/>
    <lineage>
        <taxon>Bacteria</taxon>
        <taxon>Pseudomonadati</taxon>
        <taxon>Pseudomonadota</taxon>
        <taxon>Betaproteobacteria</taxon>
        <taxon>Burkholderiales</taxon>
        <taxon>Oxalobacteraceae</taxon>
        <taxon>Telluria group</taxon>
        <taxon>Massilia</taxon>
    </lineage>
</organism>
<dbReference type="InterPro" id="IPR055438">
    <property type="entry name" value="AstE_AspA_cat"/>
</dbReference>
<evidence type="ECO:0000256" key="4">
    <source>
        <dbReference type="ARBA" id="ARBA00022833"/>
    </source>
</evidence>
<dbReference type="RefSeq" id="WP_170202421.1">
    <property type="nucleotide sequence ID" value="NZ_CP051685.1"/>
</dbReference>
<dbReference type="KEGG" id="mfy:HH212_10435"/>
<dbReference type="Proteomes" id="UP000502415">
    <property type="component" value="Chromosome"/>
</dbReference>
<dbReference type="EMBL" id="CP051685">
    <property type="protein sequence ID" value="QJE00389.1"/>
    <property type="molecule type" value="Genomic_DNA"/>
</dbReference>
<dbReference type="GO" id="GO:0046872">
    <property type="term" value="F:metal ion binding"/>
    <property type="evidence" value="ECO:0007669"/>
    <property type="project" value="UniProtKB-KW"/>
</dbReference>
<dbReference type="GO" id="GO:0016788">
    <property type="term" value="F:hydrolase activity, acting on ester bonds"/>
    <property type="evidence" value="ECO:0007669"/>
    <property type="project" value="InterPro"/>
</dbReference>